<proteinExistence type="predicted"/>
<keyword evidence="4" id="KW-0067">ATP-binding</keyword>
<dbReference type="PANTHER" id="PTHR32309:SF31">
    <property type="entry name" value="CAPSULAR EXOPOLYSACCHARIDE FAMILY"/>
    <property type="match status" value="1"/>
</dbReference>
<keyword evidence="10" id="KW-1185">Reference proteome</keyword>
<dbReference type="InterPro" id="IPR027417">
    <property type="entry name" value="P-loop_NTPase"/>
</dbReference>
<keyword evidence="7" id="KW-0472">Membrane</keyword>
<keyword evidence="7" id="KW-1133">Transmembrane helix</keyword>
<dbReference type="Pfam" id="PF13614">
    <property type="entry name" value="AAA_31"/>
    <property type="match status" value="1"/>
</dbReference>
<dbReference type="EC" id="2.7.10.2" evidence="9"/>
<evidence type="ECO:0000256" key="4">
    <source>
        <dbReference type="ARBA" id="ARBA00022840"/>
    </source>
</evidence>
<keyword evidence="2" id="KW-0547">Nucleotide-binding</keyword>
<organism evidence="9 10">
    <name type="scientific">Pseudobythopirellula maris</name>
    <dbReference type="NCBI Taxonomy" id="2527991"/>
    <lineage>
        <taxon>Bacteria</taxon>
        <taxon>Pseudomonadati</taxon>
        <taxon>Planctomycetota</taxon>
        <taxon>Planctomycetia</taxon>
        <taxon>Pirellulales</taxon>
        <taxon>Lacipirellulaceae</taxon>
        <taxon>Pseudobythopirellula</taxon>
    </lineage>
</organism>
<feature type="transmembrane region" description="Helical" evidence="7">
    <location>
        <begin position="47"/>
        <end position="69"/>
    </location>
</feature>
<dbReference type="EMBL" id="SJPQ01000003">
    <property type="protein sequence ID" value="TWT87513.1"/>
    <property type="molecule type" value="Genomic_DNA"/>
</dbReference>
<sequence length="753" mass="82699">MNKMITPPTQDLTGAAIPAPMVIDAEGDDQSHSALSGQAIVGAVRRWWVVATPVGLFLSVAAVVAICLMSQPVYRASAWLKIKAESPYVVFKDEETALDAKRFVETQVELIRSPMVVAPLLGDPAIAQLEILRGELDPIGMLGELVHVFQRGDSELFRLSMESTDPQAAKDVINALARSYLDFRSKQESETKRRVIALLQQQKEKYFEDIKRLRGNLVTVADQATKNDPYGGLMSGGGGVSPLVEDSVRRLIEIDLARVSLTAERENLKQDTPNHAADYAAAEAAVVELIGRDEQLRAWREQQMLMESRVESYRQTMRRPEQSREYRDLNAGLQDIVSAMAGRVEMLRSQVMSESIGSMKPSGPSEESEAIDLRLAALDLQEDYLRKSLEAEQRKRRDNAGGLLEVEFMRAELTLAEEMQQEVASRITRMQVESQAIDRVELLREGEIEQTPVVGMPWKKMAAAALGCWFLPFAVALIAERSLRRVCDVRSLEAHANAPVLCEIARLPSRPNSSGRRSEYRLEQALRVFEESTNVLATTIRWADGFKGIRVVSVMSAMKNEGKTSLSSQLSICLAEAGGKTLLIDGDLRSPDIHSAFDIDPSPGLGDVLDGHASLQQTVVAAEQPGLWVLPAGKAVSTPHRKLSWLQERVLAAAREDYDYVVIDTPPLLVASEALMLARAADASILCAMRDKSRGEQVREAGQRLQAAGVRLAGVVLNGVPAKQYATRYGQPYGDEGAEPVGAESYAANETSV</sequence>
<dbReference type="Proteomes" id="UP000315440">
    <property type="component" value="Unassembled WGS sequence"/>
</dbReference>
<dbReference type="PANTHER" id="PTHR32309">
    <property type="entry name" value="TYROSINE-PROTEIN KINASE"/>
    <property type="match status" value="1"/>
</dbReference>
<evidence type="ECO:0000256" key="3">
    <source>
        <dbReference type="ARBA" id="ARBA00022777"/>
    </source>
</evidence>
<evidence type="ECO:0000313" key="9">
    <source>
        <dbReference type="EMBL" id="TWT87513.1"/>
    </source>
</evidence>
<dbReference type="RefSeq" id="WP_146401715.1">
    <property type="nucleotide sequence ID" value="NZ_SJPQ01000003.1"/>
</dbReference>
<evidence type="ECO:0000256" key="6">
    <source>
        <dbReference type="SAM" id="MobiDB-lite"/>
    </source>
</evidence>
<dbReference type="NCBIfam" id="TIGR01007">
    <property type="entry name" value="eps_fam"/>
    <property type="match status" value="1"/>
</dbReference>
<reference evidence="9 10" key="1">
    <citation type="submission" date="2019-02" db="EMBL/GenBank/DDBJ databases">
        <title>Deep-cultivation of Planctomycetes and their phenomic and genomic characterization uncovers novel biology.</title>
        <authorList>
            <person name="Wiegand S."/>
            <person name="Jogler M."/>
            <person name="Boedeker C."/>
            <person name="Pinto D."/>
            <person name="Vollmers J."/>
            <person name="Rivas-Marin E."/>
            <person name="Kohn T."/>
            <person name="Peeters S.H."/>
            <person name="Heuer A."/>
            <person name="Rast P."/>
            <person name="Oberbeckmann S."/>
            <person name="Bunk B."/>
            <person name="Jeske O."/>
            <person name="Meyerdierks A."/>
            <person name="Storesund J.E."/>
            <person name="Kallscheuer N."/>
            <person name="Luecker S."/>
            <person name="Lage O.M."/>
            <person name="Pohl T."/>
            <person name="Merkel B.J."/>
            <person name="Hornburger P."/>
            <person name="Mueller R.-W."/>
            <person name="Bruemmer F."/>
            <person name="Labrenz M."/>
            <person name="Spormann A.M."/>
            <person name="Op Den Camp H."/>
            <person name="Overmann J."/>
            <person name="Amann R."/>
            <person name="Jetten M.S.M."/>
            <person name="Mascher T."/>
            <person name="Medema M.H."/>
            <person name="Devos D.P."/>
            <person name="Kaster A.-K."/>
            <person name="Ovreas L."/>
            <person name="Rohde M."/>
            <person name="Galperin M.Y."/>
            <person name="Jogler C."/>
        </authorList>
    </citation>
    <scope>NUCLEOTIDE SEQUENCE [LARGE SCALE GENOMIC DNA]</scope>
    <source>
        <strain evidence="9 10">Mal64</strain>
    </source>
</reference>
<dbReference type="Gene3D" id="3.40.50.300">
    <property type="entry name" value="P-loop containing nucleotide triphosphate hydrolases"/>
    <property type="match status" value="1"/>
</dbReference>
<dbReference type="GO" id="GO:0004715">
    <property type="term" value="F:non-membrane spanning protein tyrosine kinase activity"/>
    <property type="evidence" value="ECO:0007669"/>
    <property type="project" value="UniProtKB-EC"/>
</dbReference>
<dbReference type="OrthoDB" id="236626at2"/>
<dbReference type="SUPFAM" id="SSF52540">
    <property type="entry name" value="P-loop containing nucleoside triphosphate hydrolases"/>
    <property type="match status" value="1"/>
</dbReference>
<keyword evidence="5" id="KW-0829">Tyrosine-protein kinase</keyword>
<keyword evidence="3 9" id="KW-0418">Kinase</keyword>
<feature type="region of interest" description="Disordered" evidence="6">
    <location>
        <begin position="731"/>
        <end position="753"/>
    </location>
</feature>
<name>A0A5C5ZM48_9BACT</name>
<dbReference type="InterPro" id="IPR025669">
    <property type="entry name" value="AAA_dom"/>
</dbReference>
<dbReference type="GO" id="GO:0005524">
    <property type="term" value="F:ATP binding"/>
    <property type="evidence" value="ECO:0007669"/>
    <property type="project" value="UniProtKB-KW"/>
</dbReference>
<evidence type="ECO:0000259" key="8">
    <source>
        <dbReference type="Pfam" id="PF13614"/>
    </source>
</evidence>
<evidence type="ECO:0000313" key="10">
    <source>
        <dbReference type="Proteomes" id="UP000315440"/>
    </source>
</evidence>
<dbReference type="AlphaFoldDB" id="A0A5C5ZM48"/>
<keyword evidence="1 9" id="KW-0808">Transferase</keyword>
<evidence type="ECO:0000256" key="5">
    <source>
        <dbReference type="ARBA" id="ARBA00023137"/>
    </source>
</evidence>
<dbReference type="InterPro" id="IPR050445">
    <property type="entry name" value="Bact_polysacc_biosynth/exp"/>
</dbReference>
<comment type="caution">
    <text evidence="9">The sequence shown here is derived from an EMBL/GenBank/DDBJ whole genome shotgun (WGS) entry which is preliminary data.</text>
</comment>
<evidence type="ECO:0000256" key="1">
    <source>
        <dbReference type="ARBA" id="ARBA00022679"/>
    </source>
</evidence>
<evidence type="ECO:0000256" key="2">
    <source>
        <dbReference type="ARBA" id="ARBA00022741"/>
    </source>
</evidence>
<dbReference type="InterPro" id="IPR005702">
    <property type="entry name" value="Wzc-like_C"/>
</dbReference>
<gene>
    <name evidence="9" type="primary">ywqD_4</name>
    <name evidence="9" type="ORF">Mal64_30540</name>
</gene>
<evidence type="ECO:0000256" key="7">
    <source>
        <dbReference type="SAM" id="Phobius"/>
    </source>
</evidence>
<accession>A0A5C5ZM48</accession>
<protein>
    <submittedName>
        <fullName evidence="9">Tyrosine-protein kinase YwqD</fullName>
        <ecNumber evidence="9">2.7.10.2</ecNumber>
    </submittedName>
</protein>
<dbReference type="CDD" id="cd05387">
    <property type="entry name" value="BY-kinase"/>
    <property type="match status" value="1"/>
</dbReference>
<feature type="domain" description="AAA" evidence="8">
    <location>
        <begin position="561"/>
        <end position="678"/>
    </location>
</feature>
<keyword evidence="7" id="KW-0812">Transmembrane</keyword>